<dbReference type="EMBL" id="JXTB01000003">
    <property type="protein sequence ID" value="PON79785.1"/>
    <property type="molecule type" value="Genomic_DNA"/>
</dbReference>
<feature type="non-terminal residue" evidence="1">
    <location>
        <position position="1"/>
    </location>
</feature>
<sequence>GRISEAKMGKNTNKETRFSSAVRSFVSCFNVSGEGEPHEKTTKVVFPAAAGPEAAMIAAGKHFSSKVRLI</sequence>
<comment type="caution">
    <text evidence="1">The sequence shown here is derived from an EMBL/GenBank/DDBJ whole genome shotgun (WGS) entry which is preliminary data.</text>
</comment>
<gene>
    <name evidence="1" type="ORF">PanWU01x14_010170</name>
</gene>
<accession>A0A2P5E2L3</accession>
<name>A0A2P5E2L3_PARAD</name>
<keyword evidence="2" id="KW-1185">Reference proteome</keyword>
<evidence type="ECO:0000313" key="1">
    <source>
        <dbReference type="EMBL" id="PON79785.1"/>
    </source>
</evidence>
<dbReference type="Proteomes" id="UP000237105">
    <property type="component" value="Unassembled WGS sequence"/>
</dbReference>
<proteinExistence type="predicted"/>
<dbReference type="AlphaFoldDB" id="A0A2P5E2L3"/>
<evidence type="ECO:0000313" key="2">
    <source>
        <dbReference type="Proteomes" id="UP000237105"/>
    </source>
</evidence>
<protein>
    <submittedName>
        <fullName evidence="1">Uncharacterized protein</fullName>
    </submittedName>
</protein>
<reference evidence="2" key="1">
    <citation type="submission" date="2016-06" db="EMBL/GenBank/DDBJ databases">
        <title>Parallel loss of symbiosis genes in relatives of nitrogen-fixing non-legume Parasponia.</title>
        <authorList>
            <person name="Van Velzen R."/>
            <person name="Holmer R."/>
            <person name="Bu F."/>
            <person name="Rutten L."/>
            <person name="Van Zeijl A."/>
            <person name="Liu W."/>
            <person name="Santuari L."/>
            <person name="Cao Q."/>
            <person name="Sharma T."/>
            <person name="Shen D."/>
            <person name="Roswanjaya Y."/>
            <person name="Wardhani T."/>
            <person name="Kalhor M.S."/>
            <person name="Jansen J."/>
            <person name="Van den Hoogen J."/>
            <person name="Gungor B."/>
            <person name="Hartog M."/>
            <person name="Hontelez J."/>
            <person name="Verver J."/>
            <person name="Yang W.-C."/>
            <person name="Schijlen E."/>
            <person name="Repin R."/>
            <person name="Schilthuizen M."/>
            <person name="Schranz E."/>
            <person name="Heidstra R."/>
            <person name="Miyata K."/>
            <person name="Fedorova E."/>
            <person name="Kohlen W."/>
            <person name="Bisseling T."/>
            <person name="Smit S."/>
            <person name="Geurts R."/>
        </authorList>
    </citation>
    <scope>NUCLEOTIDE SEQUENCE [LARGE SCALE GENOMIC DNA]</scope>
    <source>
        <strain evidence="2">cv. WU1-14</strain>
    </source>
</reference>
<organism evidence="1 2">
    <name type="scientific">Parasponia andersonii</name>
    <name type="common">Sponia andersonii</name>
    <dbReference type="NCBI Taxonomy" id="3476"/>
    <lineage>
        <taxon>Eukaryota</taxon>
        <taxon>Viridiplantae</taxon>
        <taxon>Streptophyta</taxon>
        <taxon>Embryophyta</taxon>
        <taxon>Tracheophyta</taxon>
        <taxon>Spermatophyta</taxon>
        <taxon>Magnoliopsida</taxon>
        <taxon>eudicotyledons</taxon>
        <taxon>Gunneridae</taxon>
        <taxon>Pentapetalae</taxon>
        <taxon>rosids</taxon>
        <taxon>fabids</taxon>
        <taxon>Rosales</taxon>
        <taxon>Cannabaceae</taxon>
        <taxon>Parasponia</taxon>
    </lineage>
</organism>
<dbReference type="OrthoDB" id="1630091at2759"/>